<evidence type="ECO:0000256" key="4">
    <source>
        <dbReference type="PROSITE-ProRule" id="PRU00335"/>
    </source>
</evidence>
<name>A0A2N0XA98_9CORY</name>
<dbReference type="Proteomes" id="UP000233249">
    <property type="component" value="Unassembled WGS sequence"/>
</dbReference>
<dbReference type="STRING" id="1121365.GCA_000375365_01570"/>
<dbReference type="InterPro" id="IPR036271">
    <property type="entry name" value="Tet_transcr_reg_TetR-rel_C_sf"/>
</dbReference>
<evidence type="ECO:0000313" key="7">
    <source>
        <dbReference type="EMBL" id="PKF69620.1"/>
    </source>
</evidence>
<dbReference type="PANTHER" id="PTHR30055:SF234">
    <property type="entry name" value="HTH-TYPE TRANSCRIPTIONAL REGULATOR BETI"/>
    <property type="match status" value="1"/>
</dbReference>
<dbReference type="PROSITE" id="PS50977">
    <property type="entry name" value="HTH_TETR_2"/>
    <property type="match status" value="1"/>
</dbReference>
<gene>
    <name evidence="7" type="ORF">CXB45_00165</name>
</gene>
<organism evidence="7 8">
    <name type="scientific">Corynebacterium mastitidis</name>
    <dbReference type="NCBI Taxonomy" id="161890"/>
    <lineage>
        <taxon>Bacteria</taxon>
        <taxon>Bacillati</taxon>
        <taxon>Actinomycetota</taxon>
        <taxon>Actinomycetes</taxon>
        <taxon>Mycobacteriales</taxon>
        <taxon>Corynebacteriaceae</taxon>
        <taxon>Corynebacterium</taxon>
    </lineage>
</organism>
<dbReference type="GO" id="GO:0003700">
    <property type="term" value="F:DNA-binding transcription factor activity"/>
    <property type="evidence" value="ECO:0007669"/>
    <property type="project" value="TreeGrafter"/>
</dbReference>
<evidence type="ECO:0000259" key="6">
    <source>
        <dbReference type="PROSITE" id="PS50977"/>
    </source>
</evidence>
<evidence type="ECO:0000313" key="8">
    <source>
        <dbReference type="Proteomes" id="UP000233249"/>
    </source>
</evidence>
<sequence length="228" mass="25354">MTLQGSIIHSRWPPVNPTAPHHAPPSGQEREVRAVRIDARERRQRIIDAACDLFRTTHPSEVTMDRVAERAGVGIATLYRNFPDRQALTRHCTLYLLEVVQRIQSDALARFAADPDHAERTWRRFVSDLVELGTGALVPALAPSSMRELGPEGVPHRAAVRKHTQAILRAAAAHRLVSPELAAHEFVTQLSVLTRPPIAGVTRLNPEVTAQLVEGYLDHQRELGRARA</sequence>
<dbReference type="PANTHER" id="PTHR30055">
    <property type="entry name" value="HTH-TYPE TRANSCRIPTIONAL REGULATOR RUTR"/>
    <property type="match status" value="1"/>
</dbReference>
<dbReference type="EMBL" id="PJAF01000001">
    <property type="protein sequence ID" value="PKF69620.1"/>
    <property type="molecule type" value="Genomic_DNA"/>
</dbReference>
<accession>A0A2N0XA98</accession>
<dbReference type="InterPro" id="IPR050109">
    <property type="entry name" value="HTH-type_TetR-like_transc_reg"/>
</dbReference>
<evidence type="ECO:0000256" key="2">
    <source>
        <dbReference type="ARBA" id="ARBA00023125"/>
    </source>
</evidence>
<evidence type="ECO:0000256" key="3">
    <source>
        <dbReference type="ARBA" id="ARBA00023163"/>
    </source>
</evidence>
<dbReference type="SUPFAM" id="SSF48498">
    <property type="entry name" value="Tetracyclin repressor-like, C-terminal domain"/>
    <property type="match status" value="1"/>
</dbReference>
<dbReference type="Pfam" id="PF00440">
    <property type="entry name" value="TetR_N"/>
    <property type="match status" value="1"/>
</dbReference>
<dbReference type="AlphaFoldDB" id="A0A2N0XA98"/>
<evidence type="ECO:0000256" key="1">
    <source>
        <dbReference type="ARBA" id="ARBA00023015"/>
    </source>
</evidence>
<keyword evidence="2 4" id="KW-0238">DNA-binding</keyword>
<dbReference type="SUPFAM" id="SSF46689">
    <property type="entry name" value="Homeodomain-like"/>
    <property type="match status" value="1"/>
</dbReference>
<dbReference type="Gene3D" id="1.10.357.10">
    <property type="entry name" value="Tetracycline Repressor, domain 2"/>
    <property type="match status" value="1"/>
</dbReference>
<feature type="domain" description="HTH tetR-type" evidence="6">
    <location>
        <begin position="40"/>
        <end position="100"/>
    </location>
</feature>
<reference evidence="7 8" key="1">
    <citation type="submission" date="2017-12" db="EMBL/GenBank/DDBJ databases">
        <title>Corynebacterium mastitidis 16-1433 Genome.</title>
        <authorList>
            <person name="Gulvik C.A."/>
        </authorList>
    </citation>
    <scope>NUCLEOTIDE SEQUENCE [LARGE SCALE GENOMIC DNA]</scope>
    <source>
        <strain evidence="7 8">16-1433</strain>
    </source>
</reference>
<feature type="DNA-binding region" description="H-T-H motif" evidence="4">
    <location>
        <begin position="63"/>
        <end position="82"/>
    </location>
</feature>
<comment type="caution">
    <text evidence="7">The sequence shown here is derived from an EMBL/GenBank/DDBJ whole genome shotgun (WGS) entry which is preliminary data.</text>
</comment>
<proteinExistence type="predicted"/>
<dbReference type="InterPro" id="IPR009057">
    <property type="entry name" value="Homeodomain-like_sf"/>
</dbReference>
<feature type="region of interest" description="Disordered" evidence="5">
    <location>
        <begin position="1"/>
        <end position="31"/>
    </location>
</feature>
<keyword evidence="1" id="KW-0805">Transcription regulation</keyword>
<dbReference type="GO" id="GO:0000976">
    <property type="term" value="F:transcription cis-regulatory region binding"/>
    <property type="evidence" value="ECO:0007669"/>
    <property type="project" value="TreeGrafter"/>
</dbReference>
<evidence type="ECO:0000256" key="5">
    <source>
        <dbReference type="SAM" id="MobiDB-lite"/>
    </source>
</evidence>
<keyword evidence="3" id="KW-0804">Transcription</keyword>
<dbReference type="InterPro" id="IPR001647">
    <property type="entry name" value="HTH_TetR"/>
</dbReference>
<protein>
    <submittedName>
        <fullName evidence="7">TetR/AcrR family transcriptional regulator</fullName>
    </submittedName>
</protein>